<name>A0ABV3TX98_9GAMM</name>
<keyword evidence="1" id="KW-1133">Transmembrane helix</keyword>
<dbReference type="RefSeq" id="WP_368376311.1">
    <property type="nucleotide sequence ID" value="NZ_JBFRYB010000001.1"/>
</dbReference>
<protein>
    <submittedName>
        <fullName evidence="2">Protein YgfX</fullName>
    </submittedName>
</protein>
<keyword evidence="1" id="KW-0812">Transmembrane</keyword>
<evidence type="ECO:0000313" key="3">
    <source>
        <dbReference type="Proteomes" id="UP001557484"/>
    </source>
</evidence>
<dbReference type="EMBL" id="JBFRYB010000001">
    <property type="protein sequence ID" value="MEX1666228.1"/>
    <property type="molecule type" value="Genomic_DNA"/>
</dbReference>
<proteinExistence type="predicted"/>
<dbReference type="InterPro" id="IPR009883">
    <property type="entry name" value="YgfX"/>
</dbReference>
<feature type="transmembrane region" description="Helical" evidence="1">
    <location>
        <begin position="20"/>
        <end position="39"/>
    </location>
</feature>
<feature type="transmembrane region" description="Helical" evidence="1">
    <location>
        <begin position="45"/>
        <end position="64"/>
    </location>
</feature>
<accession>A0ABV3TX98</accession>
<evidence type="ECO:0000313" key="2">
    <source>
        <dbReference type="EMBL" id="MEX1666228.1"/>
    </source>
</evidence>
<sequence length="150" mass="16761">MTSLRSPKPLDLKFKPSRCLCAYFVAVHSIAAMCLWLALPALLAVAASMLLIGSAVFFILRDVYFFRAQSLGRIAFSHDQWRIYQGDVRRASGPLVQRVDCIDTTVLPFAVVLRFKLLGGQKRTVPVLADQVSPDAYRKLRQLASFARMG</sequence>
<comment type="caution">
    <text evidence="2">The sequence shown here is derived from an EMBL/GenBank/DDBJ whole genome shotgun (WGS) entry which is preliminary data.</text>
</comment>
<reference evidence="2 3" key="1">
    <citation type="journal article" date="2011" name="Int. J. Syst. Evol. Microbiol.">
        <title>Zhongshania antarctica gen. nov., sp. nov. and Zhongshania guokunii sp. nov., gammaproteobacteria respectively isolated from coastal attached (fast) ice and surface seawater of the Antarctic.</title>
        <authorList>
            <person name="Li H.J."/>
            <person name="Zhang X.Y."/>
            <person name="Chen C.X."/>
            <person name="Zhang Y.J."/>
            <person name="Gao Z.M."/>
            <person name="Yu Y."/>
            <person name="Chen X.L."/>
            <person name="Chen B."/>
            <person name="Zhang Y.Z."/>
        </authorList>
    </citation>
    <scope>NUCLEOTIDE SEQUENCE [LARGE SCALE GENOMIC DNA]</scope>
    <source>
        <strain evidence="2 3">R06B22</strain>
    </source>
</reference>
<evidence type="ECO:0000256" key="1">
    <source>
        <dbReference type="SAM" id="Phobius"/>
    </source>
</evidence>
<keyword evidence="1" id="KW-0472">Membrane</keyword>
<dbReference type="Pfam" id="PF07254">
    <property type="entry name" value="Cpta_toxin"/>
    <property type="match status" value="1"/>
</dbReference>
<dbReference type="Proteomes" id="UP001557484">
    <property type="component" value="Unassembled WGS sequence"/>
</dbReference>
<organism evidence="2 3">
    <name type="scientific">Zhongshania arctica</name>
    <dbReference type="NCBI Taxonomy" id="3238302"/>
    <lineage>
        <taxon>Bacteria</taxon>
        <taxon>Pseudomonadati</taxon>
        <taxon>Pseudomonadota</taxon>
        <taxon>Gammaproteobacteria</taxon>
        <taxon>Cellvibrionales</taxon>
        <taxon>Spongiibacteraceae</taxon>
        <taxon>Zhongshania</taxon>
    </lineage>
</organism>
<keyword evidence="3" id="KW-1185">Reference proteome</keyword>
<gene>
    <name evidence="2" type="ORF">AB4875_12090</name>
</gene>